<evidence type="ECO:0000313" key="1">
    <source>
        <dbReference type="EMBL" id="MQT15151.1"/>
    </source>
</evidence>
<organism evidence="1 2">
    <name type="scientific">Segnochrobactrum spirostomi</name>
    <dbReference type="NCBI Taxonomy" id="2608987"/>
    <lineage>
        <taxon>Bacteria</taxon>
        <taxon>Pseudomonadati</taxon>
        <taxon>Pseudomonadota</taxon>
        <taxon>Alphaproteobacteria</taxon>
        <taxon>Hyphomicrobiales</taxon>
        <taxon>Segnochrobactraceae</taxon>
        <taxon>Segnochrobactrum</taxon>
    </lineage>
</organism>
<comment type="caution">
    <text evidence="1">The sequence shown here is derived from an EMBL/GenBank/DDBJ whole genome shotgun (WGS) entry which is preliminary data.</text>
</comment>
<sequence>MQALQRLHPLKQFTPASQEFKPDILWDAAPGPHQSSAAPRVPATQLFPRHNSLRAGNRIARGSDLRHVTKPRAEELSMQITINIPTTTIANMMVSAIENGDPVTNSWCSESGP</sequence>
<dbReference type="AlphaFoldDB" id="A0A6A7YB31"/>
<dbReference type="EMBL" id="VWNA01000003">
    <property type="protein sequence ID" value="MQT15151.1"/>
    <property type="molecule type" value="Genomic_DNA"/>
</dbReference>
<protein>
    <submittedName>
        <fullName evidence="1">Uncharacterized protein</fullName>
    </submittedName>
</protein>
<reference evidence="1 2" key="1">
    <citation type="submission" date="2019-09" db="EMBL/GenBank/DDBJ databases">
        <title>Segnochrobactrum spirostomi gen. nov., sp. nov., isolated from the ciliate Spirostomum cf. yagiui and description of a novel family, Segnochrobactraceae fam. nov. within the order Rhizobiales of the class Alphaproteobacteria.</title>
        <authorList>
            <person name="Akter S."/>
            <person name="Shazib S.U.A."/>
            <person name="Shin M.K."/>
        </authorList>
    </citation>
    <scope>NUCLEOTIDE SEQUENCE [LARGE SCALE GENOMIC DNA]</scope>
    <source>
        <strain evidence="1 2">Sp-1</strain>
    </source>
</reference>
<evidence type="ECO:0000313" key="2">
    <source>
        <dbReference type="Proteomes" id="UP000332515"/>
    </source>
</evidence>
<accession>A0A6A7YB31</accession>
<gene>
    <name evidence="1" type="ORF">F0357_21320</name>
</gene>
<keyword evidence="2" id="KW-1185">Reference proteome</keyword>
<dbReference type="Proteomes" id="UP000332515">
    <property type="component" value="Unassembled WGS sequence"/>
</dbReference>
<dbReference type="RefSeq" id="WP_153489649.1">
    <property type="nucleotide sequence ID" value="NZ_VWNA01000003.1"/>
</dbReference>
<name>A0A6A7YB31_9HYPH</name>
<proteinExistence type="predicted"/>